<dbReference type="Gene3D" id="3.30.505.10">
    <property type="entry name" value="SH2 domain"/>
    <property type="match status" value="2"/>
</dbReference>
<dbReference type="SMART" id="SM00252">
    <property type="entry name" value="SH2"/>
    <property type="match status" value="1"/>
</dbReference>
<dbReference type="Proteomes" id="UP000440578">
    <property type="component" value="Unassembled WGS sequence"/>
</dbReference>
<dbReference type="Pfam" id="PF22706">
    <property type="entry name" value="Tex_central_region"/>
    <property type="match status" value="1"/>
</dbReference>
<feature type="compositionally biased region" description="Acidic residues" evidence="7">
    <location>
        <begin position="96"/>
        <end position="111"/>
    </location>
</feature>
<feature type="compositionally biased region" description="Basic residues" evidence="7">
    <location>
        <begin position="254"/>
        <end position="264"/>
    </location>
</feature>
<dbReference type="FunFam" id="1.10.10.2740:FF:000002">
    <property type="entry name" value="Transcription elongation factor Spt6"/>
    <property type="match status" value="1"/>
</dbReference>
<dbReference type="InterPro" id="IPR037027">
    <property type="entry name" value="YqgF/RNaseH-like_dom_sf"/>
</dbReference>
<feature type="domain" description="S1 motif" evidence="9">
    <location>
        <begin position="1242"/>
        <end position="1297"/>
    </location>
</feature>
<dbReference type="FunFam" id="3.30.420.140:FF:000004">
    <property type="entry name" value="Transcription elongation factor spt6"/>
    <property type="match status" value="1"/>
</dbReference>
<comment type="similarity">
    <text evidence="2 5">Belongs to the SPT6 family.</text>
</comment>
<feature type="region of interest" description="Disordered" evidence="7">
    <location>
        <begin position="1583"/>
        <end position="1785"/>
    </location>
</feature>
<dbReference type="Gene3D" id="2.40.50.140">
    <property type="entry name" value="Nucleic acid-binding proteins"/>
    <property type="match status" value="1"/>
</dbReference>
<dbReference type="Pfam" id="PF14633">
    <property type="entry name" value="SH2_2"/>
    <property type="match status" value="1"/>
</dbReference>
<dbReference type="InterPro" id="IPR023319">
    <property type="entry name" value="Tex-like_HTH_dom_sf"/>
</dbReference>
<feature type="compositionally biased region" description="Gly residues" evidence="7">
    <location>
        <begin position="1614"/>
        <end position="1634"/>
    </location>
</feature>
<dbReference type="SUPFAM" id="SSF55550">
    <property type="entry name" value="SH2 domain"/>
    <property type="match status" value="2"/>
</dbReference>
<dbReference type="Gene3D" id="1.10.3500.10">
    <property type="entry name" value="Tex N-terminal region-like"/>
    <property type="match status" value="1"/>
</dbReference>
<dbReference type="InterPro" id="IPR032706">
    <property type="entry name" value="Spt6_HHH"/>
</dbReference>
<organism evidence="10 11">
    <name type="scientific">Amphibalanus amphitrite</name>
    <name type="common">Striped barnacle</name>
    <name type="synonym">Balanus amphitrite</name>
    <dbReference type="NCBI Taxonomy" id="1232801"/>
    <lineage>
        <taxon>Eukaryota</taxon>
        <taxon>Metazoa</taxon>
        <taxon>Ecdysozoa</taxon>
        <taxon>Arthropoda</taxon>
        <taxon>Crustacea</taxon>
        <taxon>Multicrustacea</taxon>
        <taxon>Cirripedia</taxon>
        <taxon>Thoracica</taxon>
        <taxon>Thoracicalcarea</taxon>
        <taxon>Balanomorpha</taxon>
        <taxon>Balanoidea</taxon>
        <taxon>Balanidae</taxon>
        <taxon>Amphibalaninae</taxon>
        <taxon>Amphibalanus</taxon>
    </lineage>
</organism>
<dbReference type="InterPro" id="IPR010994">
    <property type="entry name" value="RuvA_2-like"/>
</dbReference>
<comment type="subcellular location">
    <subcellularLocation>
        <location evidence="1 5">Nucleus</location>
    </subcellularLocation>
</comment>
<feature type="compositionally biased region" description="Basic and acidic residues" evidence="7">
    <location>
        <begin position="1701"/>
        <end position="1758"/>
    </location>
</feature>
<dbReference type="SUPFAM" id="SSF50249">
    <property type="entry name" value="Nucleic acid-binding proteins"/>
    <property type="match status" value="1"/>
</dbReference>
<evidence type="ECO:0000259" key="9">
    <source>
        <dbReference type="PROSITE" id="PS50126"/>
    </source>
</evidence>
<dbReference type="InterPro" id="IPR028083">
    <property type="entry name" value="Spt6_acidic_N_dom"/>
</dbReference>
<feature type="compositionally biased region" description="Basic residues" evidence="7">
    <location>
        <begin position="118"/>
        <end position="128"/>
    </location>
</feature>
<comment type="caution">
    <text evidence="10">The sequence shown here is derived from an EMBL/GenBank/DDBJ whole genome shotgun (WGS) entry which is preliminary data.</text>
</comment>
<dbReference type="OrthoDB" id="343921at2759"/>
<dbReference type="SUPFAM" id="SSF47781">
    <property type="entry name" value="RuvA domain 2-like"/>
    <property type="match status" value="2"/>
</dbReference>
<dbReference type="InterPro" id="IPR003029">
    <property type="entry name" value="S1_domain"/>
</dbReference>
<evidence type="ECO:0000256" key="1">
    <source>
        <dbReference type="ARBA" id="ARBA00004123"/>
    </source>
</evidence>
<dbReference type="InterPro" id="IPR042066">
    <property type="entry name" value="Spt6_death-like"/>
</dbReference>
<feature type="region of interest" description="Disordered" evidence="7">
    <location>
        <begin position="1"/>
        <end position="203"/>
    </location>
</feature>
<feature type="region of interest" description="Disordered" evidence="7">
    <location>
        <begin position="1313"/>
        <end position="1332"/>
    </location>
</feature>
<dbReference type="GO" id="GO:0031491">
    <property type="term" value="F:nucleosome binding"/>
    <property type="evidence" value="ECO:0007669"/>
    <property type="project" value="TreeGrafter"/>
</dbReference>
<dbReference type="InterPro" id="IPR028231">
    <property type="entry name" value="Spt6_YqgF"/>
</dbReference>
<evidence type="ECO:0000256" key="7">
    <source>
        <dbReference type="SAM" id="MobiDB-lite"/>
    </source>
</evidence>
<dbReference type="Pfam" id="PF14635">
    <property type="entry name" value="HHH_7"/>
    <property type="match status" value="1"/>
</dbReference>
<evidence type="ECO:0000256" key="4">
    <source>
        <dbReference type="ARBA" id="ARBA00023242"/>
    </source>
</evidence>
<feature type="compositionally biased region" description="Basic and acidic residues" evidence="7">
    <location>
        <begin position="1322"/>
        <end position="1332"/>
    </location>
</feature>
<dbReference type="PROSITE" id="PS50001">
    <property type="entry name" value="SH2"/>
    <property type="match status" value="1"/>
</dbReference>
<feature type="domain" description="SH2" evidence="8">
    <location>
        <begin position="1339"/>
        <end position="1430"/>
    </location>
</feature>
<dbReference type="CDD" id="cd09928">
    <property type="entry name" value="SH2_Cterm_SPT6_like"/>
    <property type="match status" value="1"/>
</dbReference>
<dbReference type="InterPro" id="IPR023323">
    <property type="entry name" value="Tex-like_dom_sf"/>
</dbReference>
<dbReference type="InterPro" id="IPR017072">
    <property type="entry name" value="TF_Spt6"/>
</dbReference>
<dbReference type="PANTHER" id="PTHR10145">
    <property type="entry name" value="TRANSCRIPTION ELONGATION FACTOR SPT6"/>
    <property type="match status" value="1"/>
</dbReference>
<proteinExistence type="inferred from homology"/>
<evidence type="ECO:0000259" key="8">
    <source>
        <dbReference type="PROSITE" id="PS50001"/>
    </source>
</evidence>
<protein>
    <submittedName>
        <fullName evidence="10">Transcription elongation factor SPT6</fullName>
    </submittedName>
</protein>
<dbReference type="FunFam" id="1.10.150.850:FF:000003">
    <property type="entry name" value="Transcription elongation factor spt6"/>
    <property type="match status" value="1"/>
</dbReference>
<dbReference type="InterPro" id="IPR036860">
    <property type="entry name" value="SH2_dom_sf"/>
</dbReference>
<feature type="compositionally biased region" description="Acidic residues" evidence="7">
    <location>
        <begin position="504"/>
        <end position="530"/>
    </location>
</feature>
<keyword evidence="3 5" id="KW-0804">Transcription</keyword>
<dbReference type="CDD" id="cd00164">
    <property type="entry name" value="S1_like"/>
    <property type="match status" value="1"/>
</dbReference>
<dbReference type="GO" id="GO:0140673">
    <property type="term" value="P:transcription elongation-coupled chromatin remodeling"/>
    <property type="evidence" value="ECO:0007669"/>
    <property type="project" value="InterPro"/>
</dbReference>
<dbReference type="Gene3D" id="1.10.10.650">
    <property type="entry name" value="RuvA domain 2-like"/>
    <property type="match status" value="1"/>
</dbReference>
<evidence type="ECO:0000313" key="10">
    <source>
        <dbReference type="EMBL" id="KAF0305656.1"/>
    </source>
</evidence>
<dbReference type="GO" id="GO:0008023">
    <property type="term" value="C:transcription elongation factor complex"/>
    <property type="evidence" value="ECO:0007669"/>
    <property type="project" value="TreeGrafter"/>
</dbReference>
<reference evidence="10 11" key="1">
    <citation type="submission" date="2019-07" db="EMBL/GenBank/DDBJ databases">
        <title>Draft genome assembly of a fouling barnacle, Amphibalanus amphitrite (Darwin, 1854): The first reference genome for Thecostraca.</title>
        <authorList>
            <person name="Kim W."/>
        </authorList>
    </citation>
    <scope>NUCLEOTIDE SEQUENCE [LARGE SCALE GENOMIC DNA]</scope>
    <source>
        <strain evidence="10">SNU_AA5</strain>
        <tissue evidence="10">Soma without cirri and trophi</tissue>
    </source>
</reference>
<feature type="compositionally biased region" description="Acidic residues" evidence="7">
    <location>
        <begin position="1"/>
        <end position="17"/>
    </location>
</feature>
<sequence>MSEFIDSEASESEDEEELTSREKKKLKKMNKNRLQDSSEEEEDDEEAMREEMKDLIDDNPIEEEDGDDSSSSDGDGSGDERAGGDGRGARKRSREDDLDDGLEDDDYDLIEENLGVKVSRKQQLKRIRRISDSDSDEGGKERDDSGDEERPSSEGREPADHEERSTGGEGAEPDDEEVEDEEDVDDFLVDEDGKPLSKGPKKKKHIFADAALQEAQDIFGVDFDFDEFDKYGVEEESDADDEGIEEDDPDAPRRRARKKAAKKKSIYEIYEPSELERGHFTDLDNTIRKTDVPERMQLRAVPVTATELGSEDPELDQEAEWIFKHAFNDKPISTQSKDEEDEFRDKIRQSSSSVSKIRSALDFMRNKQLEVPFIASYKKEYIVPELTSNALWCIYKWDEKWCQLQKRKQNMVRLLEKMQTFQGDIVMKDINAALPEGMRVLSNEDIDRVRLADSPEELQDIYLHFRLYYGQDVAAMHEQEINKKKEEKKLQPKKKRIETRTETNEDGEEVEVEVEVTDDEAEQKAEDEDEDREFIKYAVRTGAYELCKRNGLGEWRPAAAGRNGQFAENLRDTYQRHEVEQLPSDPEEMAQQYITGNLATPQDVLKAAKFMVASQLSCEPLVRKCAREMFYSSARISCKPTKKGIKEIDESHYAFTMKYLKDKPVSSLRDEQFLKLYMAEEEKLLELDIGSKITNYSGQNYVDEAKGLYARDEFSKTVQSWNELRGECVELALTQMIFPALRKELRARLLQEARDFVQRNVRRRLFNWLSIAPYSAPFQQEDDDDDEWDSSDGVRVLAVAYETDPNMADYACLVTADGEVSDYLKLQYLQKRKDAWREADRLGKQRDMEALRELIETKRPHVIVIGGESREAIQISEELRALVQTLVTESQFPAIQVEILDNELAKVYANSTKGVSDFRDYPELLRQAVSLARRMQDPLLEFAQLCNAEEEILCLRYHPLQEQLPRDTLLDTVQTEFINRTNEVGVDVNRALASPYAAPLVQFVCGLGVRKATALLKTLKQTSQRLANRTELVTDCHLGPRILTNCAGFIKINTNALGDITDRYTDLLDGTRIHLETYDWARKMAVDALEYDDVDGNPAGALEEIIENPARLRDLDLDAFAEELERQGLGNRSITLYDIRAELNDRYKDLRTPYVSPDPLELFNMLTKETPDTLYKGKLLLCTVTGFTRRKPKPEQMNQDNPVRDTETGLWQCPFCLKKDFPELSEVWSHFDTNACPGKAIGVRIRMDNGCSGFIQMKNLSDNRVTNPEERVQPGQTIFCRVVKIDIEKFWVECTCKSSDLADKNKEWRPARDPFYDADSETADRDAAETARKQKEAQTYLKRVIVHPAFHNVDFKEARRLLATMDQGEAIIRPSSQGSDQLTVSWKVADDVIQHIAVKEVGKENAFSLGQTLLIDNEEFEDLDEILARHVSPISAHARDLLNYKYYRDTDGGKRPRADEILREEKRKNPQKIPYIVSVSKEHPGKFMLSYLPRTRPRHEFITLTPEGFRFRQQVFETIPSLFRWFKDHFRDPVPQTPRAAAARTPFTPGAGFNINNVNPEAVARVAQNLSGNVLHNLSQAAAHQTPGHYPNTPYTPSGQTPFMTPYATTPRYQGGGSSGHHGRTPGGGGGGGPHASPRYPPAGRPTTSGGRHSHPAPSVSHESHDWASAAEAWAKARGNRGTPRADPGGTPRADPGRSTPRHDGRSTPRHDGRSTPRTDGRGTPRMDGRGTPRADGRSTPRTDGRFTPRGDGSRTPRDNMPPPSTPSSRARRTPRAGETPLYDE</sequence>
<dbReference type="InterPro" id="IPR035019">
    <property type="entry name" value="Spt6_SH2_N"/>
</dbReference>
<evidence type="ECO:0000256" key="3">
    <source>
        <dbReference type="ARBA" id="ARBA00023163"/>
    </source>
</evidence>
<feature type="compositionally biased region" description="Polar residues" evidence="7">
    <location>
        <begin position="1593"/>
        <end position="1612"/>
    </location>
</feature>
<feature type="region of interest" description="Disordered" evidence="7">
    <location>
        <begin position="230"/>
        <end position="264"/>
    </location>
</feature>
<gene>
    <name evidence="10" type="primary">Spt6_1</name>
    <name evidence="10" type="ORF">FJT64_002555</name>
</gene>
<feature type="compositionally biased region" description="Low complexity" evidence="7">
    <location>
        <begin position="1667"/>
        <end position="1677"/>
    </location>
</feature>
<dbReference type="Pfam" id="PF14639">
    <property type="entry name" value="YqgF"/>
    <property type="match status" value="1"/>
</dbReference>
<dbReference type="PANTHER" id="PTHR10145:SF6">
    <property type="entry name" value="TRANSCRIPTION ELONGATION FACTOR SPT6"/>
    <property type="match status" value="1"/>
</dbReference>
<dbReference type="InterPro" id="IPR035018">
    <property type="entry name" value="Spt6_SH2_C"/>
</dbReference>
<name>A0A6A4WE81_AMPAM</name>
<dbReference type="Pfam" id="PF14632">
    <property type="entry name" value="SPT6_acidic"/>
    <property type="match status" value="1"/>
</dbReference>
<dbReference type="FunFam" id="1.10.3500.10:FF:000006">
    <property type="entry name" value="Transcription elongation factor spt6"/>
    <property type="match status" value="1"/>
</dbReference>
<dbReference type="PIRSF" id="PIRSF036947">
    <property type="entry name" value="Spt6"/>
    <property type="match status" value="1"/>
</dbReference>
<dbReference type="InterPro" id="IPR035420">
    <property type="entry name" value="Spt6_SH2"/>
</dbReference>
<feature type="compositionally biased region" description="Acidic residues" evidence="7">
    <location>
        <begin position="57"/>
        <end position="70"/>
    </location>
</feature>
<evidence type="ECO:0000256" key="5">
    <source>
        <dbReference type="PIRNR" id="PIRNR036947"/>
    </source>
</evidence>
<comment type="function">
    <text evidence="5">Histone H3-H4 chaperone that plays a role in maintenance of chromatin structure during RNA polymerase II transcription elongation.</text>
</comment>
<accession>A0A6A4WE81</accession>
<dbReference type="Gene3D" id="1.10.150.850">
    <property type="entry name" value="Spt6, helix-hairpin-helix domain"/>
    <property type="match status" value="1"/>
</dbReference>
<dbReference type="GO" id="GO:0003677">
    <property type="term" value="F:DNA binding"/>
    <property type="evidence" value="ECO:0007669"/>
    <property type="project" value="InterPro"/>
</dbReference>
<keyword evidence="6" id="KW-0727">SH2 domain</keyword>
<keyword evidence="10" id="KW-0648">Protein biosynthesis</keyword>
<evidence type="ECO:0000256" key="6">
    <source>
        <dbReference type="PROSITE-ProRule" id="PRU00191"/>
    </source>
</evidence>
<dbReference type="FunFam" id="3.30.505.10:FF:000089">
    <property type="entry name" value="Transcription elongation factor spt6"/>
    <property type="match status" value="1"/>
</dbReference>
<evidence type="ECO:0000256" key="2">
    <source>
        <dbReference type="ARBA" id="ARBA00009253"/>
    </source>
</evidence>
<feature type="compositionally biased region" description="Acidic residues" evidence="7">
    <location>
        <begin position="171"/>
        <end position="190"/>
    </location>
</feature>
<feature type="compositionally biased region" description="Acidic residues" evidence="7">
    <location>
        <begin position="37"/>
        <end position="48"/>
    </location>
</feature>
<dbReference type="Pfam" id="PF00575">
    <property type="entry name" value="S1"/>
    <property type="match status" value="1"/>
</dbReference>
<dbReference type="SUPFAM" id="SSF53098">
    <property type="entry name" value="Ribonuclease H-like"/>
    <property type="match status" value="1"/>
</dbReference>
<dbReference type="InterPro" id="IPR028088">
    <property type="entry name" value="Spt6_HTH_DNA-bd_dom"/>
</dbReference>
<keyword evidence="4 5" id="KW-0539">Nucleus</keyword>
<feature type="region of interest" description="Disordered" evidence="7">
    <location>
        <begin position="484"/>
        <end position="530"/>
    </location>
</feature>
<dbReference type="PROSITE" id="PS50126">
    <property type="entry name" value="S1"/>
    <property type="match status" value="1"/>
</dbReference>
<dbReference type="Gene3D" id="3.30.420.140">
    <property type="entry name" value="YqgF/RNase H-like domain"/>
    <property type="match status" value="1"/>
</dbReference>
<feature type="compositionally biased region" description="Acidic residues" evidence="7">
    <location>
        <begin position="234"/>
        <end position="249"/>
    </location>
</feature>
<evidence type="ECO:0000313" key="11">
    <source>
        <dbReference type="Proteomes" id="UP000440578"/>
    </source>
</evidence>
<dbReference type="GO" id="GO:0034728">
    <property type="term" value="P:nucleosome organization"/>
    <property type="evidence" value="ECO:0007669"/>
    <property type="project" value="TreeGrafter"/>
</dbReference>
<keyword evidence="11" id="KW-1185">Reference proteome</keyword>
<feature type="compositionally biased region" description="Basic and acidic residues" evidence="7">
    <location>
        <begin position="129"/>
        <end position="166"/>
    </location>
</feature>
<dbReference type="Pfam" id="PF14641">
    <property type="entry name" value="HTH_44"/>
    <property type="match status" value="1"/>
</dbReference>
<dbReference type="FunFam" id="3.30.505.10:FF:000030">
    <property type="entry name" value="Transcription elongation factor spt6"/>
    <property type="match status" value="1"/>
</dbReference>
<feature type="compositionally biased region" description="Basic and acidic residues" evidence="7">
    <location>
        <begin position="78"/>
        <end position="88"/>
    </location>
</feature>
<dbReference type="InterPro" id="IPR012337">
    <property type="entry name" value="RNaseH-like_sf"/>
</dbReference>
<feature type="compositionally biased region" description="Basic residues" evidence="7">
    <location>
        <begin position="22"/>
        <end position="31"/>
    </location>
</feature>
<dbReference type="GO" id="GO:0042393">
    <property type="term" value="F:histone binding"/>
    <property type="evidence" value="ECO:0007669"/>
    <property type="project" value="TreeGrafter"/>
</dbReference>
<dbReference type="InterPro" id="IPR000980">
    <property type="entry name" value="SH2"/>
</dbReference>
<dbReference type="SUPFAM" id="SSF158832">
    <property type="entry name" value="Tex N-terminal region-like"/>
    <property type="match status" value="1"/>
</dbReference>
<dbReference type="Gene3D" id="1.10.10.2740">
    <property type="entry name" value="Spt6, Death-like domain"/>
    <property type="match status" value="1"/>
</dbReference>
<dbReference type="FunFam" id="1.10.10.650:FF:000002">
    <property type="entry name" value="Transcription elongation factor spt6"/>
    <property type="match status" value="1"/>
</dbReference>
<dbReference type="GO" id="GO:0003746">
    <property type="term" value="F:translation elongation factor activity"/>
    <property type="evidence" value="ECO:0007669"/>
    <property type="project" value="UniProtKB-KW"/>
</dbReference>
<dbReference type="EMBL" id="VIIS01000736">
    <property type="protein sequence ID" value="KAF0305656.1"/>
    <property type="molecule type" value="Genomic_DNA"/>
</dbReference>
<keyword evidence="10" id="KW-0251">Elongation factor</keyword>
<dbReference type="InterPro" id="IPR055179">
    <property type="entry name" value="Tex-like_central_region"/>
</dbReference>
<dbReference type="CDD" id="cd09918">
    <property type="entry name" value="SH2_Nterm_SPT6_like"/>
    <property type="match status" value="1"/>
</dbReference>
<dbReference type="InterPro" id="IPR012340">
    <property type="entry name" value="NA-bd_OB-fold"/>
</dbReference>